<dbReference type="EMBL" id="JAGSOV010000036">
    <property type="protein sequence ID" value="MCO1656708.1"/>
    <property type="molecule type" value="Genomic_DNA"/>
</dbReference>
<dbReference type="InterPro" id="IPR011008">
    <property type="entry name" value="Dimeric_a/b-barrel"/>
</dbReference>
<dbReference type="SUPFAM" id="SSF54909">
    <property type="entry name" value="Dimeric alpha+beta barrel"/>
    <property type="match status" value="1"/>
</dbReference>
<sequence>MKHVLFYELAEGAVGLAQEHYPAHRERIDEFHRRGLMLLVGTFSDAPVGAMAVFTTREAAEEFMADDPFLRHGVVGAHRVREWDEVLQP</sequence>
<dbReference type="RefSeq" id="WP_252439701.1">
    <property type="nucleotide sequence ID" value="NZ_JAGSOV010000036.1"/>
</dbReference>
<evidence type="ECO:0000313" key="3">
    <source>
        <dbReference type="EMBL" id="MCO1656708.1"/>
    </source>
</evidence>
<name>A0ABT1A147_9PSEU</name>
<gene>
    <name evidence="3" type="ORF">KDL28_16740</name>
</gene>
<evidence type="ECO:0000259" key="2">
    <source>
        <dbReference type="Pfam" id="PF03795"/>
    </source>
</evidence>
<keyword evidence="4" id="KW-1185">Reference proteome</keyword>
<comment type="caution">
    <text evidence="3">The sequence shown here is derived from an EMBL/GenBank/DDBJ whole genome shotgun (WGS) entry which is preliminary data.</text>
</comment>
<feature type="domain" description="YCII-related" evidence="2">
    <location>
        <begin position="1"/>
        <end position="83"/>
    </location>
</feature>
<organism evidence="3 4">
    <name type="scientific">Pseudonocardia humida</name>
    <dbReference type="NCBI Taxonomy" id="2800819"/>
    <lineage>
        <taxon>Bacteria</taxon>
        <taxon>Bacillati</taxon>
        <taxon>Actinomycetota</taxon>
        <taxon>Actinomycetes</taxon>
        <taxon>Pseudonocardiales</taxon>
        <taxon>Pseudonocardiaceae</taxon>
        <taxon>Pseudonocardia</taxon>
    </lineage>
</organism>
<accession>A0ABT1A147</accession>
<evidence type="ECO:0000313" key="4">
    <source>
        <dbReference type="Proteomes" id="UP001165283"/>
    </source>
</evidence>
<evidence type="ECO:0000256" key="1">
    <source>
        <dbReference type="ARBA" id="ARBA00007689"/>
    </source>
</evidence>
<dbReference type="Gene3D" id="3.30.70.1060">
    <property type="entry name" value="Dimeric alpha+beta barrel"/>
    <property type="match status" value="1"/>
</dbReference>
<protein>
    <recommendedName>
        <fullName evidence="2">YCII-related domain-containing protein</fullName>
    </recommendedName>
</protein>
<dbReference type="Pfam" id="PF03795">
    <property type="entry name" value="YCII"/>
    <property type="match status" value="1"/>
</dbReference>
<proteinExistence type="inferred from homology"/>
<dbReference type="InterPro" id="IPR005545">
    <property type="entry name" value="YCII"/>
</dbReference>
<dbReference type="Proteomes" id="UP001165283">
    <property type="component" value="Unassembled WGS sequence"/>
</dbReference>
<reference evidence="3" key="1">
    <citation type="submission" date="2021-04" db="EMBL/GenBank/DDBJ databases">
        <title>Pseudonocardia sp. nov., isolated from sandy soil of mangrove forest.</title>
        <authorList>
            <person name="Zan Z."/>
            <person name="Huang R."/>
            <person name="Liu W."/>
        </authorList>
    </citation>
    <scope>NUCLEOTIDE SEQUENCE</scope>
    <source>
        <strain evidence="3">S2-4</strain>
    </source>
</reference>
<comment type="similarity">
    <text evidence="1">Belongs to the YciI family.</text>
</comment>